<dbReference type="InterPro" id="IPR017927">
    <property type="entry name" value="FAD-bd_FR_type"/>
</dbReference>
<evidence type="ECO:0000256" key="2">
    <source>
        <dbReference type="ARBA" id="ARBA00008312"/>
    </source>
</evidence>
<dbReference type="SUPFAM" id="SSF63380">
    <property type="entry name" value="Riboflavin synthase domain-like"/>
    <property type="match status" value="1"/>
</dbReference>
<dbReference type="InterPro" id="IPR051930">
    <property type="entry name" value="FNR_type-1"/>
</dbReference>
<dbReference type="EC" id="1.18.1.2" evidence="3"/>
<dbReference type="CDD" id="cd06195">
    <property type="entry name" value="FNR1"/>
    <property type="match status" value="1"/>
</dbReference>
<evidence type="ECO:0000313" key="11">
    <source>
        <dbReference type="EMBL" id="MCM2681233.1"/>
    </source>
</evidence>
<keyword evidence="6" id="KW-0274">FAD</keyword>
<organism evidence="11 12">
    <name type="scientific">Echinimonas agarilytica</name>
    <dbReference type="NCBI Taxonomy" id="1215918"/>
    <lineage>
        <taxon>Bacteria</taxon>
        <taxon>Pseudomonadati</taxon>
        <taxon>Pseudomonadota</taxon>
        <taxon>Gammaproteobacteria</taxon>
        <taxon>Alteromonadales</taxon>
        <taxon>Echinimonadaceae</taxon>
        <taxon>Echinimonas</taxon>
    </lineage>
</organism>
<feature type="domain" description="FAD-binding FR-type" evidence="10">
    <location>
        <begin position="6"/>
        <end position="110"/>
    </location>
</feature>
<dbReference type="PANTHER" id="PTHR47878">
    <property type="entry name" value="OXIDOREDUCTASE FAD/NAD(P)-BINDING DOMAIN PROTEIN"/>
    <property type="match status" value="1"/>
</dbReference>
<evidence type="ECO:0000256" key="1">
    <source>
        <dbReference type="ARBA" id="ARBA00001974"/>
    </source>
</evidence>
<comment type="cofactor">
    <cofactor evidence="1">
        <name>FAD</name>
        <dbReference type="ChEBI" id="CHEBI:57692"/>
    </cofactor>
</comment>
<protein>
    <recommendedName>
        <fullName evidence="3">ferredoxin--NADP(+) reductase</fullName>
        <ecNumber evidence="3">1.18.1.2</ecNumber>
    </recommendedName>
</protein>
<dbReference type="Gene3D" id="2.40.30.10">
    <property type="entry name" value="Translation factors"/>
    <property type="match status" value="1"/>
</dbReference>
<dbReference type="Proteomes" id="UP001165393">
    <property type="component" value="Unassembled WGS sequence"/>
</dbReference>
<dbReference type="GO" id="GO:0004324">
    <property type="term" value="F:ferredoxin-NADP+ reductase activity"/>
    <property type="evidence" value="ECO:0007669"/>
    <property type="project" value="UniProtKB-EC"/>
</dbReference>
<dbReference type="InterPro" id="IPR001433">
    <property type="entry name" value="OxRdtase_FAD/NAD-bd"/>
</dbReference>
<evidence type="ECO:0000256" key="9">
    <source>
        <dbReference type="ARBA" id="ARBA00047776"/>
    </source>
</evidence>
<keyword evidence="7" id="KW-0521">NADP</keyword>
<dbReference type="RefSeq" id="WP_251262716.1">
    <property type="nucleotide sequence ID" value="NZ_JAMQGP010000009.1"/>
</dbReference>
<evidence type="ECO:0000256" key="6">
    <source>
        <dbReference type="ARBA" id="ARBA00022827"/>
    </source>
</evidence>
<keyword evidence="12" id="KW-1185">Reference proteome</keyword>
<comment type="similarity">
    <text evidence="2">Belongs to the ferredoxin--NADP reductase type 1 family.</text>
</comment>
<proteinExistence type="inferred from homology"/>
<dbReference type="EMBL" id="JAMQGP010000009">
    <property type="protein sequence ID" value="MCM2681233.1"/>
    <property type="molecule type" value="Genomic_DNA"/>
</dbReference>
<dbReference type="AlphaFoldDB" id="A0AA42B962"/>
<dbReference type="GO" id="GO:0000166">
    <property type="term" value="F:nucleotide binding"/>
    <property type="evidence" value="ECO:0007669"/>
    <property type="project" value="UniProtKB-KW"/>
</dbReference>
<keyword evidence="8" id="KW-0560">Oxidoreductase</keyword>
<dbReference type="InterPro" id="IPR001709">
    <property type="entry name" value="Flavoprot_Pyr_Nucl_cyt_Rdtase"/>
</dbReference>
<evidence type="ECO:0000256" key="5">
    <source>
        <dbReference type="ARBA" id="ARBA00022741"/>
    </source>
</evidence>
<sequence length="257" mass="28984">MVEIPNGLIEGRVLQREIWTEQLFTLTIEAAVEPYQAGQFTKLGLVKSNGEWVRRAYSFVNSPEHAQGFQCMEFLIIKDDQGELTPLLHALTPGDSLYVARKASGFMTLNEIPEQSKDLWLMATGTAIGPHLAILDTQEAKTRFENIVLVHGVRTTEDLVYQERITQLGRHWGQKFRYVPVVSRENNLKALRGRIPALIGNGELERGAALSLDVDRSFVYLCGNPAMVKDTSEALKALGLTKHLRRKDGQFNSENYW</sequence>
<keyword evidence="4" id="KW-0285">Flavoprotein</keyword>
<dbReference type="PRINTS" id="PR00371">
    <property type="entry name" value="FPNCR"/>
</dbReference>
<evidence type="ECO:0000256" key="4">
    <source>
        <dbReference type="ARBA" id="ARBA00022630"/>
    </source>
</evidence>
<dbReference type="Gene3D" id="3.40.50.80">
    <property type="entry name" value="Nucleotide-binding domain of ferredoxin-NADP reductase (FNR) module"/>
    <property type="match status" value="1"/>
</dbReference>
<accession>A0AA42B962</accession>
<evidence type="ECO:0000256" key="8">
    <source>
        <dbReference type="ARBA" id="ARBA00023002"/>
    </source>
</evidence>
<evidence type="ECO:0000313" key="12">
    <source>
        <dbReference type="Proteomes" id="UP001165393"/>
    </source>
</evidence>
<dbReference type="GO" id="GO:0042167">
    <property type="term" value="P:heme catabolic process"/>
    <property type="evidence" value="ECO:0007669"/>
    <property type="project" value="TreeGrafter"/>
</dbReference>
<name>A0AA42B962_9GAMM</name>
<comment type="catalytic activity">
    <reaction evidence="9">
        <text>2 reduced [2Fe-2S]-[ferredoxin] + NADP(+) + H(+) = 2 oxidized [2Fe-2S]-[ferredoxin] + NADPH</text>
        <dbReference type="Rhea" id="RHEA:20125"/>
        <dbReference type="Rhea" id="RHEA-COMP:10000"/>
        <dbReference type="Rhea" id="RHEA-COMP:10001"/>
        <dbReference type="ChEBI" id="CHEBI:15378"/>
        <dbReference type="ChEBI" id="CHEBI:33737"/>
        <dbReference type="ChEBI" id="CHEBI:33738"/>
        <dbReference type="ChEBI" id="CHEBI:57783"/>
        <dbReference type="ChEBI" id="CHEBI:58349"/>
        <dbReference type="EC" id="1.18.1.2"/>
    </reaction>
</comment>
<dbReference type="PROSITE" id="PS51384">
    <property type="entry name" value="FAD_FR"/>
    <property type="match status" value="1"/>
</dbReference>
<dbReference type="InterPro" id="IPR039261">
    <property type="entry name" value="FNR_nucleotide-bd"/>
</dbReference>
<dbReference type="SUPFAM" id="SSF52343">
    <property type="entry name" value="Ferredoxin reductase-like, C-terminal NADP-linked domain"/>
    <property type="match status" value="1"/>
</dbReference>
<dbReference type="GO" id="GO:0034599">
    <property type="term" value="P:cellular response to oxidative stress"/>
    <property type="evidence" value="ECO:0007669"/>
    <property type="project" value="TreeGrafter"/>
</dbReference>
<dbReference type="PANTHER" id="PTHR47878:SF1">
    <property type="entry name" value="FLAVODOXIN_FERREDOXIN--NADP REDUCTASE"/>
    <property type="match status" value="1"/>
</dbReference>
<evidence type="ECO:0000256" key="7">
    <source>
        <dbReference type="ARBA" id="ARBA00022857"/>
    </source>
</evidence>
<evidence type="ECO:0000256" key="3">
    <source>
        <dbReference type="ARBA" id="ARBA00013223"/>
    </source>
</evidence>
<dbReference type="Pfam" id="PF00175">
    <property type="entry name" value="NAD_binding_1"/>
    <property type="match status" value="1"/>
</dbReference>
<evidence type="ECO:0000259" key="10">
    <source>
        <dbReference type="PROSITE" id="PS51384"/>
    </source>
</evidence>
<comment type="caution">
    <text evidence="11">The sequence shown here is derived from an EMBL/GenBank/DDBJ whole genome shotgun (WGS) entry which is preliminary data.</text>
</comment>
<gene>
    <name evidence="11" type="ORF">NAF29_16415</name>
</gene>
<reference evidence="11 12" key="1">
    <citation type="journal article" date="2013" name="Antonie Van Leeuwenhoek">
        <title>Echinimonas agarilytica gen. nov., sp. nov., a new gammaproteobacterium isolated from the sea urchin Strongylocentrotus intermedius.</title>
        <authorList>
            <person name="Nedashkovskaya O.I."/>
            <person name="Stenkova A.M."/>
            <person name="Zhukova N.V."/>
            <person name="Van Trappen S."/>
            <person name="Lee J.S."/>
            <person name="Kim S.B."/>
        </authorList>
    </citation>
    <scope>NUCLEOTIDE SEQUENCE [LARGE SCALE GENOMIC DNA]</scope>
    <source>
        <strain evidence="11 12">KMM 6351</strain>
    </source>
</reference>
<keyword evidence="5" id="KW-0547">Nucleotide-binding</keyword>
<dbReference type="InterPro" id="IPR033892">
    <property type="entry name" value="FNR_bac"/>
</dbReference>
<dbReference type="InterPro" id="IPR017938">
    <property type="entry name" value="Riboflavin_synthase-like_b-brl"/>
</dbReference>